<dbReference type="Pfam" id="PF05721">
    <property type="entry name" value="PhyH"/>
    <property type="match status" value="1"/>
</dbReference>
<proteinExistence type="predicted"/>
<keyword evidence="2" id="KW-1185">Reference proteome</keyword>
<reference evidence="1 2" key="1">
    <citation type="submission" date="2024-10" db="EMBL/GenBank/DDBJ databases">
        <title>The Natural Products Discovery Center: Release of the First 8490 Sequenced Strains for Exploring Actinobacteria Biosynthetic Diversity.</title>
        <authorList>
            <person name="Kalkreuter E."/>
            <person name="Kautsar S.A."/>
            <person name="Yang D."/>
            <person name="Bader C.D."/>
            <person name="Teijaro C.N."/>
            <person name="Fluegel L."/>
            <person name="Davis C.M."/>
            <person name="Simpson J.R."/>
            <person name="Lauterbach L."/>
            <person name="Steele A.D."/>
            <person name="Gui C."/>
            <person name="Meng S."/>
            <person name="Li G."/>
            <person name="Viehrig K."/>
            <person name="Ye F."/>
            <person name="Su P."/>
            <person name="Kiefer A.F."/>
            <person name="Nichols A."/>
            <person name="Cepeda A.J."/>
            <person name="Yan W."/>
            <person name="Fan B."/>
            <person name="Jiang Y."/>
            <person name="Adhikari A."/>
            <person name="Zheng C.-J."/>
            <person name="Schuster L."/>
            <person name="Cowan T.M."/>
            <person name="Smanski M.J."/>
            <person name="Chevrette M.G."/>
            <person name="De Carvalho L.P.S."/>
            <person name="Shen B."/>
        </authorList>
    </citation>
    <scope>NUCLEOTIDE SEQUENCE [LARGE SCALE GENOMIC DNA]</scope>
    <source>
        <strain evidence="1 2">NPDC049503</strain>
    </source>
</reference>
<sequence>MSLQNDGVTVVAEDSTPIAGDPAALRRRLREQGMLLFRGLLPEARTAELRARFAAVLRRHDWLADADADADADVHADADADADGGLRPAANRRDGSPRWWRMYEDLQRVELMHELAHAPELVRVMTAVLGKPLLNHTRRQVSLMHPGFWIPPHQEHTYVQGTPDVLTAWVPFTPFPAGGGTLRVLRERAVPGVRPLTVLDSGGVEAVVEPGEGDWWRAPDLGPGDVVVMHALATRAVDENVSPFLRGAVEYRYQSSREPVCLASLRPHHYPRVPGWEDLAAGWRDRRWLRVPLRVRQVDFLLPERQESWHELLPRPVSRLVDVEPGRT</sequence>
<protein>
    <submittedName>
        <fullName evidence="1">Phytanoyl-CoA dioxygenase family protein</fullName>
    </submittedName>
</protein>
<dbReference type="InterPro" id="IPR008775">
    <property type="entry name" value="Phytyl_CoA_dOase-like"/>
</dbReference>
<gene>
    <name evidence="1" type="ORF">ACIBP5_22240</name>
</gene>
<keyword evidence="1" id="KW-0560">Oxidoreductase</keyword>
<dbReference type="SUPFAM" id="SSF51197">
    <property type="entry name" value="Clavaminate synthase-like"/>
    <property type="match status" value="1"/>
</dbReference>
<organism evidence="1 2">
    <name type="scientific">Nonomuraea indica</name>
    <dbReference type="NCBI Taxonomy" id="1581193"/>
    <lineage>
        <taxon>Bacteria</taxon>
        <taxon>Bacillati</taxon>
        <taxon>Actinomycetota</taxon>
        <taxon>Actinomycetes</taxon>
        <taxon>Streptosporangiales</taxon>
        <taxon>Streptosporangiaceae</taxon>
        <taxon>Nonomuraea</taxon>
    </lineage>
</organism>
<accession>A0ABW8A7D7</accession>
<comment type="caution">
    <text evidence="1">The sequence shown here is derived from an EMBL/GenBank/DDBJ whole genome shotgun (WGS) entry which is preliminary data.</text>
</comment>
<dbReference type="RefSeq" id="WP_397022646.1">
    <property type="nucleotide sequence ID" value="NZ_JBITMB010000005.1"/>
</dbReference>
<name>A0ABW8A7D7_9ACTN</name>
<evidence type="ECO:0000313" key="1">
    <source>
        <dbReference type="EMBL" id="MFI7442698.1"/>
    </source>
</evidence>
<evidence type="ECO:0000313" key="2">
    <source>
        <dbReference type="Proteomes" id="UP001612928"/>
    </source>
</evidence>
<dbReference type="Proteomes" id="UP001612928">
    <property type="component" value="Unassembled WGS sequence"/>
</dbReference>
<dbReference type="PANTHER" id="PTHR40128">
    <property type="entry name" value="EXPRESSED PROTEIN"/>
    <property type="match status" value="1"/>
</dbReference>
<dbReference type="EMBL" id="JBITMB010000005">
    <property type="protein sequence ID" value="MFI7442698.1"/>
    <property type="molecule type" value="Genomic_DNA"/>
</dbReference>
<keyword evidence="1" id="KW-0223">Dioxygenase</keyword>
<dbReference type="Gene3D" id="2.60.120.620">
    <property type="entry name" value="q2cbj1_9rhob like domain"/>
    <property type="match status" value="1"/>
</dbReference>
<dbReference type="GO" id="GO:0051213">
    <property type="term" value="F:dioxygenase activity"/>
    <property type="evidence" value="ECO:0007669"/>
    <property type="project" value="UniProtKB-KW"/>
</dbReference>
<dbReference type="PANTHER" id="PTHR40128:SF1">
    <property type="entry name" value="PHYTANOYL-COA HYDROXYLASE"/>
    <property type="match status" value="1"/>
</dbReference>